<proteinExistence type="predicted"/>
<comment type="caution">
    <text evidence="2">The sequence shown here is derived from an EMBL/GenBank/DDBJ whole genome shotgun (WGS) entry which is preliminary data.</text>
</comment>
<dbReference type="EMBL" id="CAJMXA010004076">
    <property type="protein sequence ID" value="CAE6533721.1"/>
    <property type="molecule type" value="Genomic_DNA"/>
</dbReference>
<gene>
    <name evidence="2" type="ORF">RDB_LOCUS173490</name>
</gene>
<feature type="region of interest" description="Disordered" evidence="1">
    <location>
        <begin position="1"/>
        <end position="37"/>
    </location>
</feature>
<dbReference type="Proteomes" id="UP000663853">
    <property type="component" value="Unassembled WGS sequence"/>
</dbReference>
<evidence type="ECO:0000313" key="2">
    <source>
        <dbReference type="EMBL" id="CAE6533721.1"/>
    </source>
</evidence>
<protein>
    <submittedName>
        <fullName evidence="2">Uncharacterized protein</fullName>
    </submittedName>
</protein>
<sequence>MSDNDSHSGWTDDDNSTGWDTIPRVPKNPSLSHPQPDPELLKTYYTIYAGLLNGSSSRHALPLELVRIICQLAGFENWHATRAPKGRKSVRTWEDKVKSRVWFQTEPFTKQTLNHIKSAQLVTISRHQGWVDFRNAGSWSWFELQVARPTEQDTGFAKVKRRPSGDRASWRCLEHPVDAETAKLQEDFGEHEGDLLGSDHEIWGYVEEGDVLQVVMKAQQRAWSNTVTDGILKVNTWWEPSLEMLKLM</sequence>
<dbReference type="OrthoDB" id="430315at2759"/>
<dbReference type="AlphaFoldDB" id="A0A8H3DJH0"/>
<evidence type="ECO:0000313" key="3">
    <source>
        <dbReference type="Proteomes" id="UP000663853"/>
    </source>
</evidence>
<accession>A0A8H3DJH0</accession>
<reference evidence="2" key="1">
    <citation type="submission" date="2021-01" db="EMBL/GenBank/DDBJ databases">
        <authorList>
            <person name="Kaushik A."/>
        </authorList>
    </citation>
    <scope>NUCLEOTIDE SEQUENCE</scope>
    <source>
        <strain evidence="2">AG6-10EEA</strain>
    </source>
</reference>
<organism evidence="2 3">
    <name type="scientific">Rhizoctonia solani</name>
    <dbReference type="NCBI Taxonomy" id="456999"/>
    <lineage>
        <taxon>Eukaryota</taxon>
        <taxon>Fungi</taxon>
        <taxon>Dikarya</taxon>
        <taxon>Basidiomycota</taxon>
        <taxon>Agaricomycotina</taxon>
        <taxon>Agaricomycetes</taxon>
        <taxon>Cantharellales</taxon>
        <taxon>Ceratobasidiaceae</taxon>
        <taxon>Rhizoctonia</taxon>
    </lineage>
</organism>
<evidence type="ECO:0000256" key="1">
    <source>
        <dbReference type="SAM" id="MobiDB-lite"/>
    </source>
</evidence>
<name>A0A8H3DJH0_9AGAM</name>